<proteinExistence type="predicted"/>
<evidence type="ECO:0000259" key="1">
    <source>
        <dbReference type="PROSITE" id="PS50853"/>
    </source>
</evidence>
<evidence type="ECO:0000313" key="3">
    <source>
        <dbReference type="Proteomes" id="UP001175097"/>
    </source>
</evidence>
<organism evidence="2 3">
    <name type="scientific">Sporosarcina highlanderae</name>
    <dbReference type="NCBI Taxonomy" id="3035916"/>
    <lineage>
        <taxon>Bacteria</taxon>
        <taxon>Bacillati</taxon>
        <taxon>Bacillota</taxon>
        <taxon>Bacilli</taxon>
        <taxon>Bacillales</taxon>
        <taxon>Caryophanaceae</taxon>
        <taxon>Sporosarcina</taxon>
    </lineage>
</organism>
<dbReference type="RefSeq" id="WP_301245696.1">
    <property type="nucleotide sequence ID" value="NZ_JAROCC010000020.1"/>
</dbReference>
<protein>
    <recommendedName>
        <fullName evidence="1">Fibronectin type-III domain-containing protein</fullName>
    </recommendedName>
</protein>
<dbReference type="PROSITE" id="PS50853">
    <property type="entry name" value="FN3"/>
    <property type="match status" value="1"/>
</dbReference>
<name>A0ABT8JVA8_9BACL</name>
<sequence>MTAFDEDYDANAGNPSTPNINWIDVTSTSVNINVTAGQNTSHIQFDRSWVDNGGGSNDREEYCPSGSTITVSFTVPSTPGTYTIYVRARIDSTASSWVSRSFTIAAPPDPEPYIHGLSFTANNLLEVSFSVGNSAYLRNSNSIAVYLSGANNTTQHFQGYLSSSSRYWSGSRDGAGSPLVVGATYTIWVFAYNTSGASSGTSDSAKYTKPRPADFTWTNSKTSGAAYNLTAAEWGALLDRINEFRAYKGLVTRDFNRSTTSGIINNYVVPLASSFNMARNAILDMNPSVPSLVTSNTIISASQLNELVRALNNIT</sequence>
<dbReference type="InterPro" id="IPR003961">
    <property type="entry name" value="FN3_dom"/>
</dbReference>
<evidence type="ECO:0000313" key="2">
    <source>
        <dbReference type="EMBL" id="MDN4609116.1"/>
    </source>
</evidence>
<reference evidence="2" key="1">
    <citation type="submission" date="2023-03" db="EMBL/GenBank/DDBJ databases">
        <title>MT1 and MT2 Draft Genomes of Novel Species.</title>
        <authorList>
            <person name="Venkateswaran K."/>
        </authorList>
    </citation>
    <scope>NUCLEOTIDE SEQUENCE</scope>
    <source>
        <strain evidence="2">F6_3S_P_2</strain>
    </source>
</reference>
<comment type="caution">
    <text evidence="2">The sequence shown here is derived from an EMBL/GenBank/DDBJ whole genome shotgun (WGS) entry which is preliminary data.</text>
</comment>
<feature type="domain" description="Fibronectin type-III" evidence="1">
    <location>
        <begin position="14"/>
        <end position="109"/>
    </location>
</feature>
<gene>
    <name evidence="2" type="ORF">P5G49_16765</name>
</gene>
<accession>A0ABT8JVA8</accession>
<dbReference type="EMBL" id="JAROCC010000020">
    <property type="protein sequence ID" value="MDN4609116.1"/>
    <property type="molecule type" value="Genomic_DNA"/>
</dbReference>
<keyword evidence="3" id="KW-1185">Reference proteome</keyword>
<dbReference type="Proteomes" id="UP001175097">
    <property type="component" value="Unassembled WGS sequence"/>
</dbReference>